<comment type="caution">
    <text evidence="1">The sequence shown here is derived from an EMBL/GenBank/DDBJ whole genome shotgun (WGS) entry which is preliminary data.</text>
</comment>
<accession>A0A5E4CLC6</accession>
<protein>
    <submittedName>
        <fullName evidence="1">Uncharacterized protein</fullName>
    </submittedName>
</protein>
<evidence type="ECO:0000313" key="2">
    <source>
        <dbReference type="Proteomes" id="UP000335636"/>
    </source>
</evidence>
<proteinExistence type="predicted"/>
<sequence>MEKKIWPEIMEMGTDLGSHLLVLFGSRTGSLDDRGRRDICAVQGKLKFESTTMVVLEATLFSCHLAS</sequence>
<dbReference type="Proteomes" id="UP000335636">
    <property type="component" value="Unassembled WGS sequence"/>
</dbReference>
<reference evidence="1" key="1">
    <citation type="submission" date="2019-04" db="EMBL/GenBank/DDBJ databases">
        <authorList>
            <person name="Alioto T."/>
            <person name="Alioto T."/>
        </authorList>
    </citation>
    <scope>NUCLEOTIDE SEQUENCE [LARGE SCALE GENOMIC DNA]</scope>
</reference>
<keyword evidence="2" id="KW-1185">Reference proteome</keyword>
<gene>
    <name evidence="1" type="ORF">MONAX_5E017128</name>
</gene>
<dbReference type="EMBL" id="CABDUW010001455">
    <property type="protein sequence ID" value="VTJ81732.1"/>
    <property type="molecule type" value="Genomic_DNA"/>
</dbReference>
<evidence type="ECO:0000313" key="1">
    <source>
        <dbReference type="EMBL" id="VTJ81732.1"/>
    </source>
</evidence>
<organism evidence="1 2">
    <name type="scientific">Marmota monax</name>
    <name type="common">Woodchuck</name>
    <dbReference type="NCBI Taxonomy" id="9995"/>
    <lineage>
        <taxon>Eukaryota</taxon>
        <taxon>Metazoa</taxon>
        <taxon>Chordata</taxon>
        <taxon>Craniata</taxon>
        <taxon>Vertebrata</taxon>
        <taxon>Euteleostomi</taxon>
        <taxon>Mammalia</taxon>
        <taxon>Eutheria</taxon>
        <taxon>Euarchontoglires</taxon>
        <taxon>Glires</taxon>
        <taxon>Rodentia</taxon>
        <taxon>Sciuromorpha</taxon>
        <taxon>Sciuridae</taxon>
        <taxon>Xerinae</taxon>
        <taxon>Marmotini</taxon>
        <taxon>Marmota</taxon>
    </lineage>
</organism>
<dbReference type="AlphaFoldDB" id="A0A5E4CLC6"/>
<name>A0A5E4CLC6_MARMO</name>